<feature type="domain" description="SGNH hydrolase-type esterase" evidence="1">
    <location>
        <begin position="6"/>
        <end position="174"/>
    </location>
</feature>
<dbReference type="Proteomes" id="UP000221020">
    <property type="component" value="Unassembled WGS sequence"/>
</dbReference>
<dbReference type="CDD" id="cd01838">
    <property type="entry name" value="Isoamyl_acetate_hydrolase_like"/>
    <property type="match status" value="1"/>
</dbReference>
<dbReference type="InterPro" id="IPR013830">
    <property type="entry name" value="SGNH_hydro"/>
</dbReference>
<accession>A0AA91VBA2</accession>
<organism evidence="2 3">
    <name type="scientific">Bacillus pseudomycoides</name>
    <dbReference type="NCBI Taxonomy" id="64104"/>
    <lineage>
        <taxon>Bacteria</taxon>
        <taxon>Bacillati</taxon>
        <taxon>Bacillota</taxon>
        <taxon>Bacilli</taxon>
        <taxon>Bacillales</taxon>
        <taxon>Bacillaceae</taxon>
        <taxon>Bacillus</taxon>
        <taxon>Bacillus cereus group</taxon>
    </lineage>
</organism>
<dbReference type="InterPro" id="IPR036514">
    <property type="entry name" value="SGNH_hydro_sf"/>
</dbReference>
<dbReference type="Pfam" id="PF13472">
    <property type="entry name" value="Lipase_GDSL_2"/>
    <property type="match status" value="1"/>
</dbReference>
<reference evidence="2 3" key="1">
    <citation type="submission" date="2017-09" db="EMBL/GenBank/DDBJ databases">
        <title>Large-scale bioinformatics analysis of Bacillus genomes uncovers conserved roles of natural products in bacterial physiology.</title>
        <authorList>
            <consortium name="Agbiome Team Llc"/>
            <person name="Bleich R.M."/>
            <person name="Grubbs K.J."/>
            <person name="Santa Maria K.C."/>
            <person name="Allen S.E."/>
            <person name="Farag S."/>
            <person name="Shank E.A."/>
            <person name="Bowers A."/>
        </authorList>
    </citation>
    <scope>NUCLEOTIDE SEQUENCE [LARGE SCALE GENOMIC DNA]</scope>
    <source>
        <strain evidence="2 3">AFS092012</strain>
    </source>
</reference>
<dbReference type="PANTHER" id="PTHR14209:SF19">
    <property type="entry name" value="ISOAMYL ACETATE-HYDROLYZING ESTERASE 1 HOMOLOG"/>
    <property type="match status" value="1"/>
</dbReference>
<name>A0AA91VBA2_9BACI</name>
<dbReference type="EMBL" id="NVOR01000053">
    <property type="protein sequence ID" value="PED81831.1"/>
    <property type="molecule type" value="Genomic_DNA"/>
</dbReference>
<dbReference type="RefSeq" id="WP_097897853.1">
    <property type="nucleotide sequence ID" value="NZ_NVOR01000053.1"/>
</dbReference>
<dbReference type="SUPFAM" id="SSF52266">
    <property type="entry name" value="SGNH hydrolase"/>
    <property type="match status" value="1"/>
</dbReference>
<dbReference type="Gene3D" id="3.40.50.1110">
    <property type="entry name" value="SGNH hydrolase"/>
    <property type="match status" value="1"/>
</dbReference>
<dbReference type="AlphaFoldDB" id="A0AA91VBA2"/>
<evidence type="ECO:0000313" key="3">
    <source>
        <dbReference type="Proteomes" id="UP000221020"/>
    </source>
</evidence>
<evidence type="ECO:0000259" key="1">
    <source>
        <dbReference type="Pfam" id="PF13472"/>
    </source>
</evidence>
<evidence type="ECO:0000313" key="2">
    <source>
        <dbReference type="EMBL" id="PED81831.1"/>
    </source>
</evidence>
<dbReference type="PANTHER" id="PTHR14209">
    <property type="entry name" value="ISOAMYL ACETATE-HYDROLYZING ESTERASE 1"/>
    <property type="match status" value="1"/>
</dbReference>
<sequence length="192" mass="21973">MNTLVCFGDSITADETFWNGAPRLTPRLQELFSDWKVVNAGVPGDNTFDALRRIEEDVLFYNPTFVTVFFGTNDAAFHKPVSLQEYKENLIEIVKKISPEKVLLISPAPVDEERQHARTNEVLGQYAKTMEEVAKQTGSHFLNLYSHMMQESDYKRFVENEERDGLHFGVAGYEYLSELIGEKLKGIVKLMM</sequence>
<proteinExistence type="predicted"/>
<dbReference type="InterPro" id="IPR045136">
    <property type="entry name" value="Iah1-like"/>
</dbReference>
<gene>
    <name evidence="2" type="ORF">CON65_15235</name>
</gene>
<protein>
    <submittedName>
        <fullName evidence="2">Esterase</fullName>
    </submittedName>
</protein>
<comment type="caution">
    <text evidence="2">The sequence shown here is derived from an EMBL/GenBank/DDBJ whole genome shotgun (WGS) entry which is preliminary data.</text>
</comment>